<protein>
    <recommendedName>
        <fullName evidence="1">Arc-like DNA binding domain-containing protein</fullName>
    </recommendedName>
</protein>
<dbReference type="InterPro" id="IPR005569">
    <property type="entry name" value="Arc_DNA-bd_dom"/>
</dbReference>
<accession>A0AA37QFY0</accession>
<gene>
    <name evidence="2" type="ORF">comes_19280</name>
</gene>
<sequence>MEKDKHLGLRIDSDTHRKLKSMAEFDGRSINGEVLYLIRQAIAEHEKNHGELK</sequence>
<dbReference type="GO" id="GO:0003677">
    <property type="term" value="F:DNA binding"/>
    <property type="evidence" value="ECO:0007669"/>
    <property type="project" value="InterPro"/>
</dbReference>
<dbReference type="Gene3D" id="1.10.1220.10">
    <property type="entry name" value="Met repressor-like"/>
    <property type="match status" value="1"/>
</dbReference>
<name>A0AA37QFY0_9FIRM</name>
<dbReference type="InterPro" id="IPR010985">
    <property type="entry name" value="Ribbon_hlx_hlx"/>
</dbReference>
<dbReference type="Pfam" id="PF03869">
    <property type="entry name" value="Arc"/>
    <property type="match status" value="1"/>
</dbReference>
<dbReference type="Proteomes" id="UP001145109">
    <property type="component" value="Unassembled WGS sequence"/>
</dbReference>
<dbReference type="EMBL" id="BSCI01000011">
    <property type="protein sequence ID" value="GLG87382.1"/>
    <property type="molecule type" value="Genomic_DNA"/>
</dbReference>
<evidence type="ECO:0000313" key="2">
    <source>
        <dbReference type="EMBL" id="GLG87382.1"/>
    </source>
</evidence>
<evidence type="ECO:0000313" key="3">
    <source>
        <dbReference type="Proteomes" id="UP001145109"/>
    </source>
</evidence>
<reference evidence="2" key="1">
    <citation type="submission" date="2022-09" db="EMBL/GenBank/DDBJ databases">
        <title>Draft genome sequence of Coprococcus comes strain 31264.</title>
        <authorList>
            <person name="Atsushi H."/>
            <person name="Moriya O."/>
            <person name="Mitsuo S."/>
        </authorList>
    </citation>
    <scope>NUCLEOTIDE SEQUENCE</scope>
    <source>
        <strain evidence="2">JCM 31264</strain>
    </source>
</reference>
<organism evidence="2 3">
    <name type="scientific">Coprococcus comes</name>
    <dbReference type="NCBI Taxonomy" id="410072"/>
    <lineage>
        <taxon>Bacteria</taxon>
        <taxon>Bacillati</taxon>
        <taxon>Bacillota</taxon>
        <taxon>Clostridia</taxon>
        <taxon>Lachnospirales</taxon>
        <taxon>Lachnospiraceae</taxon>
        <taxon>Coprococcus</taxon>
    </lineage>
</organism>
<dbReference type="InterPro" id="IPR013321">
    <property type="entry name" value="Arc_rbn_hlx_hlx"/>
</dbReference>
<dbReference type="SUPFAM" id="SSF47598">
    <property type="entry name" value="Ribbon-helix-helix"/>
    <property type="match status" value="1"/>
</dbReference>
<dbReference type="RefSeq" id="WP_156330667.1">
    <property type="nucleotide sequence ID" value="NZ_BSCI01000011.1"/>
</dbReference>
<evidence type="ECO:0000259" key="1">
    <source>
        <dbReference type="Pfam" id="PF03869"/>
    </source>
</evidence>
<comment type="caution">
    <text evidence="2">The sequence shown here is derived from an EMBL/GenBank/DDBJ whole genome shotgun (WGS) entry which is preliminary data.</text>
</comment>
<reference evidence="2" key="2">
    <citation type="submission" date="2022-11" db="EMBL/GenBank/DDBJ databases">
        <title>Draft genome sequence of Coprococcus comes strain 31264.</title>
        <authorList>
            <person name="Hisatomi A."/>
            <person name="Ohkuma M."/>
            <person name="Sakamoto M."/>
        </authorList>
    </citation>
    <scope>NUCLEOTIDE SEQUENCE</scope>
    <source>
        <strain evidence="2">JCM 31264</strain>
    </source>
</reference>
<dbReference type="AlphaFoldDB" id="A0AA37QFY0"/>
<feature type="domain" description="Arc-like DNA binding" evidence="1">
    <location>
        <begin position="1"/>
        <end position="42"/>
    </location>
</feature>
<proteinExistence type="predicted"/>
<dbReference type="GO" id="GO:0006355">
    <property type="term" value="P:regulation of DNA-templated transcription"/>
    <property type="evidence" value="ECO:0007669"/>
    <property type="project" value="InterPro"/>
</dbReference>